<gene>
    <name evidence="2" type="ORF">CGZ75_23030</name>
</gene>
<dbReference type="Pfam" id="PF14068">
    <property type="entry name" value="YuiB"/>
    <property type="match status" value="1"/>
</dbReference>
<dbReference type="InterPro" id="IPR025917">
    <property type="entry name" value="YuiB"/>
</dbReference>
<dbReference type="OrthoDB" id="2382309at2"/>
<name>A0A229NTL3_9BACL</name>
<sequence>MGRMLQIAIAMVLFFVMMFGIGFILNMLMKTTWFPIYLFVIVLVPLYIWSTWDRGLSFTANFSEFTFVDWLPVVAALVGAYVSGYAIRALRIGGYKMF</sequence>
<accession>A0A229NTL3</accession>
<feature type="transmembrane region" description="Helical" evidence="1">
    <location>
        <begin position="6"/>
        <end position="25"/>
    </location>
</feature>
<protein>
    <submittedName>
        <fullName evidence="2">Uncharacterized protein</fullName>
    </submittedName>
</protein>
<comment type="caution">
    <text evidence="2">The sequence shown here is derived from an EMBL/GenBank/DDBJ whole genome shotgun (WGS) entry which is preliminary data.</text>
</comment>
<keyword evidence="3" id="KW-1185">Reference proteome</keyword>
<dbReference type="EMBL" id="NMUQ01000004">
    <property type="protein sequence ID" value="OXM13247.1"/>
    <property type="molecule type" value="Genomic_DNA"/>
</dbReference>
<feature type="transmembrane region" description="Helical" evidence="1">
    <location>
        <begin position="32"/>
        <end position="50"/>
    </location>
</feature>
<dbReference type="Proteomes" id="UP000215145">
    <property type="component" value="Unassembled WGS sequence"/>
</dbReference>
<reference evidence="2 3" key="1">
    <citation type="submission" date="2017-07" db="EMBL/GenBank/DDBJ databases">
        <title>Paenibacillus herberti R33 genome sequencing and assembly.</title>
        <authorList>
            <person name="Su W."/>
        </authorList>
    </citation>
    <scope>NUCLEOTIDE SEQUENCE [LARGE SCALE GENOMIC DNA]</scope>
    <source>
        <strain evidence="2 3">R33</strain>
    </source>
</reference>
<evidence type="ECO:0000256" key="1">
    <source>
        <dbReference type="SAM" id="Phobius"/>
    </source>
</evidence>
<keyword evidence="1" id="KW-0812">Transmembrane</keyword>
<proteinExistence type="predicted"/>
<keyword evidence="1" id="KW-0472">Membrane</keyword>
<organism evidence="2 3">
    <name type="scientific">Paenibacillus herberti</name>
    <dbReference type="NCBI Taxonomy" id="1619309"/>
    <lineage>
        <taxon>Bacteria</taxon>
        <taxon>Bacillati</taxon>
        <taxon>Bacillota</taxon>
        <taxon>Bacilli</taxon>
        <taxon>Bacillales</taxon>
        <taxon>Paenibacillaceae</taxon>
        <taxon>Paenibacillus</taxon>
    </lineage>
</organism>
<evidence type="ECO:0000313" key="2">
    <source>
        <dbReference type="EMBL" id="OXM13247.1"/>
    </source>
</evidence>
<keyword evidence="1" id="KW-1133">Transmembrane helix</keyword>
<feature type="transmembrane region" description="Helical" evidence="1">
    <location>
        <begin position="70"/>
        <end position="90"/>
    </location>
</feature>
<dbReference type="AlphaFoldDB" id="A0A229NTL3"/>
<evidence type="ECO:0000313" key="3">
    <source>
        <dbReference type="Proteomes" id="UP000215145"/>
    </source>
</evidence>